<feature type="domain" description="Radical SAM core" evidence="5">
    <location>
        <begin position="72"/>
        <end position="280"/>
    </location>
</feature>
<dbReference type="InterPro" id="IPR058240">
    <property type="entry name" value="rSAM_sf"/>
</dbReference>
<proteinExistence type="predicted"/>
<dbReference type="Pfam" id="PF13186">
    <property type="entry name" value="SPASM"/>
    <property type="match status" value="1"/>
</dbReference>
<dbReference type="HOGENOM" id="CLU_044700_0_0_9"/>
<dbReference type="SFLD" id="SFLDS00029">
    <property type="entry name" value="Radical_SAM"/>
    <property type="match status" value="1"/>
</dbReference>
<dbReference type="GO" id="GO:0003824">
    <property type="term" value="F:catalytic activity"/>
    <property type="evidence" value="ECO:0007669"/>
    <property type="project" value="InterPro"/>
</dbReference>
<dbReference type="Proteomes" id="UP000000417">
    <property type="component" value="Chromosome"/>
</dbReference>
<protein>
    <submittedName>
        <fullName evidence="6">Fe-S oxidoreductase</fullName>
    </submittedName>
</protein>
<dbReference type="InterPro" id="IPR023885">
    <property type="entry name" value="4Fe4S-binding_SPASM_dom"/>
</dbReference>
<keyword evidence="4" id="KW-0411">Iron-sulfur</keyword>
<dbReference type="EMBL" id="AP006840">
    <property type="protein sequence ID" value="BAD41320.1"/>
    <property type="molecule type" value="Genomic_DNA"/>
</dbReference>
<dbReference type="Pfam" id="PF04055">
    <property type="entry name" value="Radical_SAM"/>
    <property type="match status" value="1"/>
</dbReference>
<keyword evidence="2" id="KW-0479">Metal-binding</keyword>
<organism evidence="6 7">
    <name type="scientific">Symbiobacterium thermophilum (strain DSM 24528 / JCM 14929 / IAM 14863 / T)</name>
    <dbReference type="NCBI Taxonomy" id="292459"/>
    <lineage>
        <taxon>Bacteria</taxon>
        <taxon>Bacillati</taxon>
        <taxon>Bacillota</taxon>
        <taxon>Clostridia</taxon>
        <taxon>Eubacteriales</taxon>
        <taxon>Symbiobacteriaceae</taxon>
        <taxon>Symbiobacterium</taxon>
    </lineage>
</organism>
<reference evidence="6 7" key="1">
    <citation type="journal article" date="2004" name="Nucleic Acids Res.">
        <title>Genome sequence of Symbiobacterium thermophilum, an uncultivable bacterium that depends on microbial commensalism.</title>
        <authorList>
            <person name="Ueda K."/>
            <person name="Yamashita A."/>
            <person name="Ishikawa J."/>
            <person name="Shimada M."/>
            <person name="Watsuji T."/>
            <person name="Morimura K."/>
            <person name="Ikeda H."/>
            <person name="Hattori M."/>
            <person name="Beppu T."/>
        </authorList>
    </citation>
    <scope>NUCLEOTIDE SEQUENCE [LARGE SCALE GENOMIC DNA]</scope>
    <source>
        <strain evidence="7">T / IAM 14863</strain>
    </source>
</reference>
<dbReference type="CDD" id="cd01335">
    <property type="entry name" value="Radical_SAM"/>
    <property type="match status" value="1"/>
</dbReference>
<evidence type="ECO:0000256" key="1">
    <source>
        <dbReference type="ARBA" id="ARBA00022691"/>
    </source>
</evidence>
<gene>
    <name evidence="6" type="ordered locus">STH2335</name>
</gene>
<keyword evidence="7" id="KW-1185">Reference proteome</keyword>
<dbReference type="AlphaFoldDB" id="Q67LX6"/>
<dbReference type="SFLD" id="SFLDG01067">
    <property type="entry name" value="SPASM/twitch_domain_containing"/>
    <property type="match status" value="1"/>
</dbReference>
<dbReference type="GO" id="GO:0051536">
    <property type="term" value="F:iron-sulfur cluster binding"/>
    <property type="evidence" value="ECO:0007669"/>
    <property type="project" value="UniProtKB-KW"/>
</dbReference>
<evidence type="ECO:0000256" key="4">
    <source>
        <dbReference type="ARBA" id="ARBA00023014"/>
    </source>
</evidence>
<dbReference type="InterPro" id="IPR013785">
    <property type="entry name" value="Aldolase_TIM"/>
</dbReference>
<dbReference type="eggNOG" id="COG0535">
    <property type="taxonomic scope" value="Bacteria"/>
</dbReference>
<dbReference type="STRING" id="292459.STH2335"/>
<dbReference type="Gene3D" id="3.20.20.70">
    <property type="entry name" value="Aldolase class I"/>
    <property type="match status" value="1"/>
</dbReference>
<evidence type="ECO:0000313" key="6">
    <source>
        <dbReference type="EMBL" id="BAD41320.1"/>
    </source>
</evidence>
<sequence length="424" mass="47803">MVHNAPLESHREIAAKVKTYLDDESSNWHQLGMRMLTETHPNVRKRTAVNFFINASLVGIPKQREAEKRLGVKVPWAVLMDPTAKCNLRCIGCWAGDYELRPELSLETMDRICREGGELGIHFYVISGGEPMVRQNDLLELARRHPDKMFHIYSNGTLITREFAREAAERGNMVFALSLEGLEASTDARRGKGVFQKVMDAMDILREAGVIYGFSATYTRKNTEELGSEAFIDRMVEKGAAFGWFFTYIPIGRDVDLELMATPEQRAYMFDRITAFRRTKPIFLVDFWNDGEAAVGCIAGGRKYFHINSAGDVEPCAFAHYATCNIHEVSVAEALQNPLFKAYQKRQPFSGNLRRPCPIIDHPYVLRDMVKESGAYYTQKSDNETVDEFAEKLAGYAAAWGELADEIWEKRLAGAPAGMDGGND</sequence>
<evidence type="ECO:0000259" key="5">
    <source>
        <dbReference type="PROSITE" id="PS51918"/>
    </source>
</evidence>
<evidence type="ECO:0000256" key="2">
    <source>
        <dbReference type="ARBA" id="ARBA00022723"/>
    </source>
</evidence>
<accession>Q67LX6</accession>
<dbReference type="SUPFAM" id="SSF102114">
    <property type="entry name" value="Radical SAM enzymes"/>
    <property type="match status" value="1"/>
</dbReference>
<evidence type="ECO:0000256" key="3">
    <source>
        <dbReference type="ARBA" id="ARBA00023004"/>
    </source>
</evidence>
<dbReference type="KEGG" id="sth:STH2335"/>
<keyword evidence="3" id="KW-0408">Iron</keyword>
<name>Q67LX6_SYMTH</name>
<keyword evidence="1" id="KW-0949">S-adenosyl-L-methionine</keyword>
<dbReference type="PROSITE" id="PS51918">
    <property type="entry name" value="RADICAL_SAM"/>
    <property type="match status" value="1"/>
</dbReference>
<dbReference type="PANTHER" id="PTHR43524:SF1">
    <property type="entry name" value="RADICAL SAM SUPERFAMILY PROTEIN"/>
    <property type="match status" value="1"/>
</dbReference>
<dbReference type="GO" id="GO:0046872">
    <property type="term" value="F:metal ion binding"/>
    <property type="evidence" value="ECO:0007669"/>
    <property type="project" value="UniProtKB-KW"/>
</dbReference>
<dbReference type="CDD" id="cd21128">
    <property type="entry name" value="SPASM_rSAM"/>
    <property type="match status" value="1"/>
</dbReference>
<dbReference type="PANTHER" id="PTHR43524">
    <property type="entry name" value="RADICAL SAM SUPERFAMILY PROTEIN"/>
    <property type="match status" value="1"/>
</dbReference>
<dbReference type="InterPro" id="IPR007197">
    <property type="entry name" value="rSAM"/>
</dbReference>
<evidence type="ECO:0000313" key="7">
    <source>
        <dbReference type="Proteomes" id="UP000000417"/>
    </source>
</evidence>